<sequence>MDEQSDTDDEEPIPPSGLCPSKCIIHYVQEPSNNKLISPKDMLSWQSLLNGAKIRGHKAILDIADAIPENSFPQDRVYYHRDCRSKFTLKRDLEVIK</sequence>
<name>A0A9D4C655_DREPO</name>
<reference evidence="1" key="2">
    <citation type="submission" date="2020-11" db="EMBL/GenBank/DDBJ databases">
        <authorList>
            <person name="McCartney M.A."/>
            <person name="Auch B."/>
            <person name="Kono T."/>
            <person name="Mallez S."/>
            <person name="Becker A."/>
            <person name="Gohl D.M."/>
            <person name="Silverstein K.A.T."/>
            <person name="Koren S."/>
            <person name="Bechman K.B."/>
            <person name="Herman A."/>
            <person name="Abrahante J.E."/>
            <person name="Garbe J."/>
        </authorList>
    </citation>
    <scope>NUCLEOTIDE SEQUENCE</scope>
    <source>
        <strain evidence="1">Duluth1</strain>
        <tissue evidence="1">Whole animal</tissue>
    </source>
</reference>
<proteinExistence type="predicted"/>
<gene>
    <name evidence="1" type="ORF">DPMN_060673</name>
</gene>
<dbReference type="AlphaFoldDB" id="A0A9D4C655"/>
<protein>
    <submittedName>
        <fullName evidence="1">Uncharacterized protein</fullName>
    </submittedName>
</protein>
<evidence type="ECO:0000313" key="2">
    <source>
        <dbReference type="Proteomes" id="UP000828390"/>
    </source>
</evidence>
<organism evidence="1 2">
    <name type="scientific">Dreissena polymorpha</name>
    <name type="common">Zebra mussel</name>
    <name type="synonym">Mytilus polymorpha</name>
    <dbReference type="NCBI Taxonomy" id="45954"/>
    <lineage>
        <taxon>Eukaryota</taxon>
        <taxon>Metazoa</taxon>
        <taxon>Spiralia</taxon>
        <taxon>Lophotrochozoa</taxon>
        <taxon>Mollusca</taxon>
        <taxon>Bivalvia</taxon>
        <taxon>Autobranchia</taxon>
        <taxon>Heteroconchia</taxon>
        <taxon>Euheterodonta</taxon>
        <taxon>Imparidentia</taxon>
        <taxon>Neoheterodontei</taxon>
        <taxon>Myida</taxon>
        <taxon>Dreissenoidea</taxon>
        <taxon>Dreissenidae</taxon>
        <taxon>Dreissena</taxon>
    </lineage>
</organism>
<accession>A0A9D4C655</accession>
<reference evidence="1" key="1">
    <citation type="journal article" date="2019" name="bioRxiv">
        <title>The Genome of the Zebra Mussel, Dreissena polymorpha: A Resource for Invasive Species Research.</title>
        <authorList>
            <person name="McCartney M.A."/>
            <person name="Auch B."/>
            <person name="Kono T."/>
            <person name="Mallez S."/>
            <person name="Zhang Y."/>
            <person name="Obille A."/>
            <person name="Becker A."/>
            <person name="Abrahante J.E."/>
            <person name="Garbe J."/>
            <person name="Badalamenti J.P."/>
            <person name="Herman A."/>
            <person name="Mangelson H."/>
            <person name="Liachko I."/>
            <person name="Sullivan S."/>
            <person name="Sone E.D."/>
            <person name="Koren S."/>
            <person name="Silverstein K.A.T."/>
            <person name="Beckman K.B."/>
            <person name="Gohl D.M."/>
        </authorList>
    </citation>
    <scope>NUCLEOTIDE SEQUENCE</scope>
    <source>
        <strain evidence="1">Duluth1</strain>
        <tissue evidence="1">Whole animal</tissue>
    </source>
</reference>
<dbReference type="Proteomes" id="UP000828390">
    <property type="component" value="Unassembled WGS sequence"/>
</dbReference>
<dbReference type="EMBL" id="JAIWYP010000013">
    <property type="protein sequence ID" value="KAH3717877.1"/>
    <property type="molecule type" value="Genomic_DNA"/>
</dbReference>
<comment type="caution">
    <text evidence="1">The sequence shown here is derived from an EMBL/GenBank/DDBJ whole genome shotgun (WGS) entry which is preliminary data.</text>
</comment>
<evidence type="ECO:0000313" key="1">
    <source>
        <dbReference type="EMBL" id="KAH3717877.1"/>
    </source>
</evidence>
<keyword evidence="2" id="KW-1185">Reference proteome</keyword>